<gene>
    <name evidence="1" type="ordered locus">Rsph17025_1425</name>
</gene>
<dbReference type="BioCyc" id="RSPH349102:G1G8M-1467-MONOMER"/>
<evidence type="ECO:0000313" key="1">
    <source>
        <dbReference type="EMBL" id="ABP70321.1"/>
    </source>
</evidence>
<dbReference type="HOGENOM" id="CLU_098651_0_0_5"/>
<reference evidence="1" key="1">
    <citation type="submission" date="2007-04" db="EMBL/GenBank/DDBJ databases">
        <title>Complete sequence of chromosome of Rhodobacter sphaeroides ATCC 17025.</title>
        <authorList>
            <consortium name="US DOE Joint Genome Institute"/>
            <person name="Copeland A."/>
            <person name="Lucas S."/>
            <person name="Lapidus A."/>
            <person name="Barry K."/>
            <person name="Detter J.C."/>
            <person name="Glavina del Rio T."/>
            <person name="Hammon N."/>
            <person name="Israni S."/>
            <person name="Dalin E."/>
            <person name="Tice H."/>
            <person name="Pitluck S."/>
            <person name="Chertkov O."/>
            <person name="Brettin T."/>
            <person name="Bruce D."/>
            <person name="Han C."/>
            <person name="Schmutz J."/>
            <person name="Larimer F."/>
            <person name="Land M."/>
            <person name="Hauser L."/>
            <person name="Kyrpides N."/>
            <person name="Kim E."/>
            <person name="Richardson P."/>
            <person name="Mackenzie C."/>
            <person name="Choudhary M."/>
            <person name="Donohue T.J."/>
            <person name="Kaplan S."/>
        </authorList>
    </citation>
    <scope>NUCLEOTIDE SEQUENCE [LARGE SCALE GENOMIC DNA]</scope>
    <source>
        <strain evidence="1">ATCC 17025</strain>
    </source>
</reference>
<sequence>MSEEVFDHDSWNYSPPKLPKQSKLTLGPIHGVLPFDGVRNPGSRSATSHRVWFPYQTEANDWKPKVGVCESAAEHACALQFLINPDTYDLHCQPLTVLFKKEGGGEQPYTHDLLWTARNGHRRLVFVRHETSLSKPYTWRDIAAIIKATPSTAADDLIVVNANDYPRQRRENLFRMHQFVRDRDDEADEIVLSIARRLKTLWLMRDLFPHTPIAQHRVFRACYRLVARGLMRANLDHVLWEHSRVAVA</sequence>
<dbReference type="EMBL" id="CP000661">
    <property type="protein sequence ID" value="ABP70321.1"/>
    <property type="molecule type" value="Genomic_DNA"/>
</dbReference>
<dbReference type="KEGG" id="rsq:Rsph17025_1425"/>
<accession>A4WSF7</accession>
<proteinExistence type="predicted"/>
<evidence type="ECO:0008006" key="2">
    <source>
        <dbReference type="Google" id="ProtNLM"/>
    </source>
</evidence>
<dbReference type="eggNOG" id="ENOG5032RBI">
    <property type="taxonomic scope" value="Bacteria"/>
</dbReference>
<name>A4WSF7_CERS5</name>
<protein>
    <recommendedName>
        <fullName evidence="2">TnsA endonuclease N-terminal domain-containing protein</fullName>
    </recommendedName>
</protein>
<dbReference type="AlphaFoldDB" id="A4WSF7"/>
<dbReference type="STRING" id="349102.Rsph17025_1425"/>
<organism evidence="1">
    <name type="scientific">Cereibacter sphaeroides (strain ATCC 17025 / ATH 2.4.3)</name>
    <name type="common">Rhodobacter sphaeroides</name>
    <dbReference type="NCBI Taxonomy" id="349102"/>
    <lineage>
        <taxon>Bacteria</taxon>
        <taxon>Pseudomonadati</taxon>
        <taxon>Pseudomonadota</taxon>
        <taxon>Alphaproteobacteria</taxon>
        <taxon>Rhodobacterales</taxon>
        <taxon>Paracoccaceae</taxon>
        <taxon>Cereibacter</taxon>
    </lineage>
</organism>